<evidence type="ECO:0000256" key="1">
    <source>
        <dbReference type="SAM" id="MobiDB-lite"/>
    </source>
</evidence>
<dbReference type="Proteomes" id="UP001498421">
    <property type="component" value="Unassembled WGS sequence"/>
</dbReference>
<keyword evidence="3" id="KW-1185">Reference proteome</keyword>
<protein>
    <submittedName>
        <fullName evidence="2">Uncharacterized protein</fullName>
    </submittedName>
</protein>
<proteinExistence type="predicted"/>
<feature type="compositionally biased region" description="Low complexity" evidence="1">
    <location>
        <begin position="31"/>
        <end position="41"/>
    </location>
</feature>
<evidence type="ECO:0000313" key="2">
    <source>
        <dbReference type="EMBL" id="KAK7432711.1"/>
    </source>
</evidence>
<feature type="region of interest" description="Disordered" evidence="1">
    <location>
        <begin position="80"/>
        <end position="268"/>
    </location>
</feature>
<feature type="region of interest" description="Disordered" evidence="1">
    <location>
        <begin position="1"/>
        <end position="49"/>
    </location>
</feature>
<dbReference type="EMBL" id="JAZAVK010000003">
    <property type="protein sequence ID" value="KAK7432711.1"/>
    <property type="molecule type" value="Genomic_DNA"/>
</dbReference>
<feature type="compositionally biased region" description="Polar residues" evidence="1">
    <location>
        <begin position="137"/>
        <end position="186"/>
    </location>
</feature>
<gene>
    <name evidence="2" type="ORF">QQZ08_000570</name>
</gene>
<accession>A0ABR1IHR5</accession>
<sequence length="336" mass="35219">MASPPGASGPLASGDDSRAYEDILDSEPESESGSSNNSQPGYNPNICPWRTSQFNDRECLRFFDCPSHIVERSLSVAGSIHEVTDDEGAAEDSDPAGGGGDQTAQGLGLSSDSAHPYDDIYDAEQSPNRDEVAAHAASTNTITSPASASNLTGMANMSNLTSTLPEIQTTPTQDGLGSSSPSTAANTSEQSTTPSETPGQPSPESGGEGGLPGLPEPRRERTPVSRERMDAPLPSPRRTLSEALAGLPPLPPPPPPPHGEVEGSVTSEWSVPRWQPDAEVMQSMRPGPKHCASTKPQLTSNPIAKTCTSKITEQCWVAIWNPASIEPARSSLRTGN</sequence>
<feature type="compositionally biased region" description="Pro residues" evidence="1">
    <location>
        <begin position="248"/>
        <end position="258"/>
    </location>
</feature>
<feature type="compositionally biased region" description="Basic and acidic residues" evidence="1">
    <location>
        <begin position="216"/>
        <end position="230"/>
    </location>
</feature>
<reference evidence="2 3" key="1">
    <citation type="journal article" date="2025" name="Microbiol. Resour. Announc.">
        <title>Draft genome sequences for Neonectria magnoliae and Neonectria punicea, canker pathogens of Liriodendron tulipifera and Acer saccharum in West Virginia.</title>
        <authorList>
            <person name="Petronek H.M."/>
            <person name="Kasson M.T."/>
            <person name="Metheny A.M."/>
            <person name="Stauder C.M."/>
            <person name="Lovett B."/>
            <person name="Lynch S.C."/>
            <person name="Garnas J.R."/>
            <person name="Kasson L.R."/>
            <person name="Stajich J.E."/>
        </authorList>
    </citation>
    <scope>NUCLEOTIDE SEQUENCE [LARGE SCALE GENOMIC DNA]</scope>
    <source>
        <strain evidence="2 3">NRRL 64651</strain>
    </source>
</reference>
<comment type="caution">
    <text evidence="2">The sequence shown here is derived from an EMBL/GenBank/DDBJ whole genome shotgun (WGS) entry which is preliminary data.</text>
</comment>
<feature type="compositionally biased region" description="Acidic residues" evidence="1">
    <location>
        <begin position="84"/>
        <end position="94"/>
    </location>
</feature>
<name>A0ABR1IHR5_9HYPO</name>
<feature type="compositionally biased region" description="Low complexity" evidence="1">
    <location>
        <begin position="187"/>
        <end position="205"/>
    </location>
</feature>
<organism evidence="2 3">
    <name type="scientific">Neonectria magnoliae</name>
    <dbReference type="NCBI Taxonomy" id="2732573"/>
    <lineage>
        <taxon>Eukaryota</taxon>
        <taxon>Fungi</taxon>
        <taxon>Dikarya</taxon>
        <taxon>Ascomycota</taxon>
        <taxon>Pezizomycotina</taxon>
        <taxon>Sordariomycetes</taxon>
        <taxon>Hypocreomycetidae</taxon>
        <taxon>Hypocreales</taxon>
        <taxon>Nectriaceae</taxon>
        <taxon>Neonectria</taxon>
    </lineage>
</organism>
<evidence type="ECO:0000313" key="3">
    <source>
        <dbReference type="Proteomes" id="UP001498421"/>
    </source>
</evidence>